<dbReference type="Gene3D" id="3.40.50.2000">
    <property type="entry name" value="Glycogen Phosphorylase B"/>
    <property type="match status" value="2"/>
</dbReference>
<accession>A0A3D9FCX1</accession>
<keyword evidence="1" id="KW-0808">Transferase</keyword>
<organism evidence="1 2">
    <name type="scientific">Parasphingopyxis lamellibrachiae</name>
    <dbReference type="NCBI Taxonomy" id="680125"/>
    <lineage>
        <taxon>Bacteria</taxon>
        <taxon>Pseudomonadati</taxon>
        <taxon>Pseudomonadota</taxon>
        <taxon>Alphaproteobacteria</taxon>
        <taxon>Sphingomonadales</taxon>
        <taxon>Sphingomonadaceae</taxon>
        <taxon>Parasphingopyxis</taxon>
    </lineage>
</organism>
<dbReference type="Proteomes" id="UP000256310">
    <property type="component" value="Unassembled WGS sequence"/>
</dbReference>
<dbReference type="PANTHER" id="PTHR12526:SF600">
    <property type="entry name" value="GLYCOSYL TRANSFERASE GROUP 1"/>
    <property type="match status" value="1"/>
</dbReference>
<dbReference type="EMBL" id="QRDP01000004">
    <property type="protein sequence ID" value="RED15664.1"/>
    <property type="molecule type" value="Genomic_DNA"/>
</dbReference>
<name>A0A3D9FCX1_9SPHN</name>
<dbReference type="CDD" id="cd03801">
    <property type="entry name" value="GT4_PimA-like"/>
    <property type="match status" value="1"/>
</dbReference>
<sequence length="412" mass="45200">MGDILFLAHRIPYPPNRGDKIRSFNILKRLCQLGTVHVATFADDDEDLGHADMLRPMLGSVHIEKRAVSKPVGAAKAILSGKPISLTLFDSAGIRKFVANITTQKPIDAVFVFSGQMAQFVPEDLTGSRFIMDFGDVDSAKFASYARSSSWPMRHVHAREAVKLAAFEKAVAHRADCSTFVTEAEAALFRAETGLDAERVRALENGIDCRFFDPRADFARIEKPEGSLVIFTGQMDYRPNIEAVVSFADDVLPVVRQQNPHVNFAIVGRNPTGEVQRLASREGVIVTGGVDDIRSWLAAADIVAAPLRMARGIQNKVLEAMAMARPVVASVPAYEGIDAERGRHLMVADTIADEAHLILELLANPAKADMMGCAARDRMLERYVWDQTLAPLGRLIGREPVELRQKALTEAS</sequence>
<protein>
    <submittedName>
        <fullName evidence="1">Sugar transferase (PEP-CTERM/EpsH1 system associated)</fullName>
    </submittedName>
</protein>
<dbReference type="AlphaFoldDB" id="A0A3D9FCX1"/>
<dbReference type="Pfam" id="PF13692">
    <property type="entry name" value="Glyco_trans_1_4"/>
    <property type="match status" value="1"/>
</dbReference>
<dbReference type="InterPro" id="IPR017521">
    <property type="entry name" value="Sugar_tfrase_PEP-CTERM_Stp1"/>
</dbReference>
<evidence type="ECO:0000313" key="2">
    <source>
        <dbReference type="Proteomes" id="UP000256310"/>
    </source>
</evidence>
<dbReference type="GO" id="GO:0016757">
    <property type="term" value="F:glycosyltransferase activity"/>
    <property type="evidence" value="ECO:0007669"/>
    <property type="project" value="TreeGrafter"/>
</dbReference>
<keyword evidence="2" id="KW-1185">Reference proteome</keyword>
<dbReference type="PANTHER" id="PTHR12526">
    <property type="entry name" value="GLYCOSYLTRANSFERASE"/>
    <property type="match status" value="1"/>
</dbReference>
<evidence type="ECO:0000313" key="1">
    <source>
        <dbReference type="EMBL" id="RED15664.1"/>
    </source>
</evidence>
<reference evidence="1 2" key="1">
    <citation type="submission" date="2018-07" db="EMBL/GenBank/DDBJ databases">
        <title>Genomic Encyclopedia of Type Strains, Phase IV (KMG-IV): sequencing the most valuable type-strain genomes for metagenomic binning, comparative biology and taxonomic classification.</title>
        <authorList>
            <person name="Goeker M."/>
        </authorList>
    </citation>
    <scope>NUCLEOTIDE SEQUENCE [LARGE SCALE GENOMIC DNA]</scope>
    <source>
        <strain evidence="1 2">DSM 26725</strain>
    </source>
</reference>
<proteinExistence type="predicted"/>
<dbReference type="NCBIfam" id="TIGR03087">
    <property type="entry name" value="stp1"/>
    <property type="match status" value="1"/>
</dbReference>
<gene>
    <name evidence="1" type="ORF">DFR46_0663</name>
</gene>
<dbReference type="SUPFAM" id="SSF53756">
    <property type="entry name" value="UDP-Glycosyltransferase/glycogen phosphorylase"/>
    <property type="match status" value="1"/>
</dbReference>
<comment type="caution">
    <text evidence="1">The sequence shown here is derived from an EMBL/GenBank/DDBJ whole genome shotgun (WGS) entry which is preliminary data.</text>
</comment>